<dbReference type="PANTHER" id="PTHR10192">
    <property type="entry name" value="MOLYBDOPTERIN BIOSYNTHESIS PROTEIN"/>
    <property type="match status" value="1"/>
</dbReference>
<dbReference type="InterPro" id="IPR001453">
    <property type="entry name" value="MoaB/Mog_dom"/>
</dbReference>
<dbReference type="PATRIC" id="fig|926566.3.peg.363"/>
<reference evidence="8 9" key="1">
    <citation type="submission" date="2012-06" db="EMBL/GenBank/DDBJ databases">
        <title>Complete genome of Terriglobus roseus DSM 18391.</title>
        <authorList>
            <consortium name="US DOE Joint Genome Institute (JGI-PGF)"/>
            <person name="Lucas S."/>
            <person name="Copeland A."/>
            <person name="Lapidus A."/>
            <person name="Glavina del Rio T."/>
            <person name="Dalin E."/>
            <person name="Tice H."/>
            <person name="Bruce D."/>
            <person name="Goodwin L."/>
            <person name="Pitluck S."/>
            <person name="Peters L."/>
            <person name="Mikhailova N."/>
            <person name="Munk A.C.C."/>
            <person name="Kyrpides N."/>
            <person name="Mavromatis K."/>
            <person name="Ivanova N."/>
            <person name="Brettin T."/>
            <person name="Detter J.C."/>
            <person name="Han C."/>
            <person name="Larimer F."/>
            <person name="Land M."/>
            <person name="Hauser L."/>
            <person name="Markowitz V."/>
            <person name="Cheng J.-F."/>
            <person name="Hugenholtz P."/>
            <person name="Woyke T."/>
            <person name="Wu D."/>
            <person name="Brambilla E."/>
            <person name="Klenk H.-P."/>
            <person name="Eisen J.A."/>
        </authorList>
    </citation>
    <scope>NUCLEOTIDE SEQUENCE [LARGE SCALE GENOMIC DNA]</scope>
    <source>
        <strain evidence="9">DSM 18391 / NRRL B-41598 / KBS 63</strain>
    </source>
</reference>
<dbReference type="EMBL" id="CP003379">
    <property type="protein sequence ID" value="AFL86710.1"/>
    <property type="molecule type" value="Genomic_DNA"/>
</dbReference>
<keyword evidence="6 8" id="KW-0808">Transferase</keyword>
<dbReference type="NCBIfam" id="NF045515">
    <property type="entry name" value="Glp_gephyrin"/>
    <property type="match status" value="1"/>
</dbReference>
<dbReference type="AlphaFoldDB" id="I3ZBU2"/>
<dbReference type="Gene3D" id="2.170.190.11">
    <property type="entry name" value="Molybdopterin biosynthesis moea protein, domain 3"/>
    <property type="match status" value="1"/>
</dbReference>
<organism evidence="8 9">
    <name type="scientific">Terriglobus roseus (strain DSM 18391 / NRRL B-41598 / KBS 63)</name>
    <dbReference type="NCBI Taxonomy" id="926566"/>
    <lineage>
        <taxon>Bacteria</taxon>
        <taxon>Pseudomonadati</taxon>
        <taxon>Acidobacteriota</taxon>
        <taxon>Terriglobia</taxon>
        <taxon>Terriglobales</taxon>
        <taxon>Acidobacteriaceae</taxon>
        <taxon>Terriglobus</taxon>
    </lineage>
</organism>
<protein>
    <recommendedName>
        <fullName evidence="6">Molybdopterin molybdenumtransferase</fullName>
        <ecNumber evidence="6">2.10.1.1</ecNumber>
    </recommendedName>
</protein>
<evidence type="ECO:0000256" key="5">
    <source>
        <dbReference type="ARBA" id="ARBA00047317"/>
    </source>
</evidence>
<dbReference type="SMART" id="SM00852">
    <property type="entry name" value="MoCF_biosynth"/>
    <property type="match status" value="1"/>
</dbReference>
<dbReference type="InterPro" id="IPR005110">
    <property type="entry name" value="MoeA_linker/N"/>
</dbReference>
<dbReference type="RefSeq" id="WP_014784279.1">
    <property type="nucleotide sequence ID" value="NC_018014.1"/>
</dbReference>
<comment type="function">
    <text evidence="1 6">Catalyzes the insertion of molybdate into adenylated molybdopterin with the concomitant release of AMP.</text>
</comment>
<accession>I3ZBU2</accession>
<dbReference type="OrthoDB" id="9804758at2"/>
<dbReference type="SUPFAM" id="SSF63882">
    <property type="entry name" value="MoeA N-terminal region -like"/>
    <property type="match status" value="1"/>
</dbReference>
<keyword evidence="4 6" id="KW-0501">Molybdenum cofactor biosynthesis</keyword>
<comment type="similarity">
    <text evidence="3 6">Belongs to the MoeA family.</text>
</comment>
<evidence type="ECO:0000256" key="3">
    <source>
        <dbReference type="ARBA" id="ARBA00010763"/>
    </source>
</evidence>
<dbReference type="Gene3D" id="3.40.980.10">
    <property type="entry name" value="MoaB/Mog-like domain"/>
    <property type="match status" value="1"/>
</dbReference>
<dbReference type="Proteomes" id="UP000006056">
    <property type="component" value="Chromosome"/>
</dbReference>
<evidence type="ECO:0000259" key="7">
    <source>
        <dbReference type="SMART" id="SM00852"/>
    </source>
</evidence>
<dbReference type="KEGG" id="trs:Terro_0361"/>
<comment type="cofactor">
    <cofactor evidence="6">
        <name>Mg(2+)</name>
        <dbReference type="ChEBI" id="CHEBI:18420"/>
    </cofactor>
</comment>
<evidence type="ECO:0000313" key="9">
    <source>
        <dbReference type="Proteomes" id="UP000006056"/>
    </source>
</evidence>
<dbReference type="InterPro" id="IPR036135">
    <property type="entry name" value="MoeA_linker/N_sf"/>
</dbReference>
<dbReference type="UniPathway" id="UPA00344"/>
<dbReference type="Gene3D" id="3.90.105.10">
    <property type="entry name" value="Molybdopterin biosynthesis moea protein, domain 2"/>
    <property type="match status" value="1"/>
</dbReference>
<keyword evidence="6" id="KW-0479">Metal-binding</keyword>
<comment type="catalytic activity">
    <reaction evidence="5">
        <text>adenylyl-molybdopterin + molybdate = Mo-molybdopterin + AMP + H(+)</text>
        <dbReference type="Rhea" id="RHEA:35047"/>
        <dbReference type="ChEBI" id="CHEBI:15378"/>
        <dbReference type="ChEBI" id="CHEBI:36264"/>
        <dbReference type="ChEBI" id="CHEBI:62727"/>
        <dbReference type="ChEBI" id="CHEBI:71302"/>
        <dbReference type="ChEBI" id="CHEBI:456215"/>
        <dbReference type="EC" id="2.10.1.1"/>
    </reaction>
</comment>
<gene>
    <name evidence="8" type="ordered locus">Terro_0361</name>
</gene>
<proteinExistence type="inferred from homology"/>
<evidence type="ECO:0000313" key="8">
    <source>
        <dbReference type="EMBL" id="AFL86710.1"/>
    </source>
</evidence>
<dbReference type="GO" id="GO:0061599">
    <property type="term" value="F:molybdopterin molybdotransferase activity"/>
    <property type="evidence" value="ECO:0007669"/>
    <property type="project" value="UniProtKB-UniRule"/>
</dbReference>
<feature type="domain" description="MoaB/Mog" evidence="7">
    <location>
        <begin position="181"/>
        <end position="324"/>
    </location>
</feature>
<dbReference type="STRING" id="926566.Terro_0361"/>
<dbReference type="InterPro" id="IPR038987">
    <property type="entry name" value="MoeA-like"/>
</dbReference>
<dbReference type="GO" id="GO:0046872">
    <property type="term" value="F:metal ion binding"/>
    <property type="evidence" value="ECO:0007669"/>
    <property type="project" value="UniProtKB-UniRule"/>
</dbReference>
<dbReference type="CDD" id="cd00887">
    <property type="entry name" value="MoeA"/>
    <property type="match status" value="1"/>
</dbReference>
<keyword evidence="6" id="KW-0460">Magnesium</keyword>
<keyword evidence="6" id="KW-0500">Molybdenum</keyword>
<dbReference type="SUPFAM" id="SSF63867">
    <property type="entry name" value="MoeA C-terminal domain-like"/>
    <property type="match status" value="1"/>
</dbReference>
<dbReference type="InterPro" id="IPR036425">
    <property type="entry name" value="MoaB/Mog-like_dom_sf"/>
</dbReference>
<evidence type="ECO:0000256" key="6">
    <source>
        <dbReference type="RuleBase" id="RU365090"/>
    </source>
</evidence>
<sequence length="410" mass="42417">MALLSCSDALELVASKMSALPPNSATERISLGAARGRVLAHSITADRDQPPFPRSTRDGFAMQAADATATMQLIGAIRAGEQWTGPPLQPGQALEIMTGAPVPQGADAVVMVEHVTTEGTTLTLQPGRTLRAGENIVPRAAEARSGDVLLQPGVSIGAAEIALAASVGAAQVTVFAQPLVAVLATGDELVALDETPDAMQIRNSNSHALAALVQEHGGTARVLPPAADTRESLHAAITGARDAAMLVLSGGVSAGKYDFVEDVLLSLGAEFFFTGVAMQPGKPAVFGRIPATPEHPDQWIFGLPGNPVSTQVTALLFAMPMLRALAGEAAAKPSFAQATLTVDVKVKPCLTRFLPARIDSSLTGATVQPTGWQGSGDLNANARANCYLVVPPDATNLQPNDIVTVLLRSR</sequence>
<dbReference type="InterPro" id="IPR005111">
    <property type="entry name" value="MoeA_C_domain_IV"/>
</dbReference>
<evidence type="ECO:0000256" key="4">
    <source>
        <dbReference type="ARBA" id="ARBA00023150"/>
    </source>
</evidence>
<dbReference type="Gene3D" id="2.40.340.10">
    <property type="entry name" value="MoeA, C-terminal, domain IV"/>
    <property type="match status" value="1"/>
</dbReference>
<dbReference type="SUPFAM" id="SSF53218">
    <property type="entry name" value="Molybdenum cofactor biosynthesis proteins"/>
    <property type="match status" value="1"/>
</dbReference>
<evidence type="ECO:0000256" key="2">
    <source>
        <dbReference type="ARBA" id="ARBA00005046"/>
    </source>
</evidence>
<dbReference type="HOGENOM" id="CLU_010186_7_0_0"/>
<evidence type="ECO:0000256" key="1">
    <source>
        <dbReference type="ARBA" id="ARBA00002901"/>
    </source>
</evidence>
<dbReference type="eggNOG" id="COG0303">
    <property type="taxonomic scope" value="Bacteria"/>
</dbReference>
<dbReference type="FunFam" id="2.170.190.11:FF:000001">
    <property type="entry name" value="Molybdopterin molybdenumtransferase"/>
    <property type="match status" value="1"/>
</dbReference>
<dbReference type="PANTHER" id="PTHR10192:SF5">
    <property type="entry name" value="GEPHYRIN"/>
    <property type="match status" value="1"/>
</dbReference>
<dbReference type="Pfam" id="PF00994">
    <property type="entry name" value="MoCF_biosynth"/>
    <property type="match status" value="1"/>
</dbReference>
<dbReference type="InterPro" id="IPR036688">
    <property type="entry name" value="MoeA_C_domain_IV_sf"/>
</dbReference>
<dbReference type="GO" id="GO:0006777">
    <property type="term" value="P:Mo-molybdopterin cofactor biosynthetic process"/>
    <property type="evidence" value="ECO:0007669"/>
    <property type="project" value="UniProtKB-UniRule"/>
</dbReference>
<keyword evidence="9" id="KW-1185">Reference proteome</keyword>
<comment type="pathway">
    <text evidence="2 6">Cofactor biosynthesis; molybdopterin biosynthesis.</text>
</comment>
<name>I3ZBU2_TERRK</name>
<dbReference type="GO" id="GO:0005829">
    <property type="term" value="C:cytosol"/>
    <property type="evidence" value="ECO:0007669"/>
    <property type="project" value="TreeGrafter"/>
</dbReference>
<dbReference type="Pfam" id="PF03453">
    <property type="entry name" value="MoeA_N"/>
    <property type="match status" value="1"/>
</dbReference>
<dbReference type="Pfam" id="PF03454">
    <property type="entry name" value="MoeA_C"/>
    <property type="match status" value="1"/>
</dbReference>
<dbReference type="EC" id="2.10.1.1" evidence="6"/>